<evidence type="ECO:0000256" key="6">
    <source>
        <dbReference type="ARBA" id="ARBA00023033"/>
    </source>
</evidence>
<keyword evidence="9" id="KW-0472">Membrane</keyword>
<dbReference type="PROSITE" id="PS00086">
    <property type="entry name" value="CYTOCHROME_P450"/>
    <property type="match status" value="1"/>
</dbReference>
<dbReference type="GO" id="GO:0005506">
    <property type="term" value="F:iron ion binding"/>
    <property type="evidence" value="ECO:0007669"/>
    <property type="project" value="InterPro"/>
</dbReference>
<keyword evidence="4 8" id="KW-0560">Oxidoreductase</keyword>
<name>A0A8H7AW10_9EURO</name>
<comment type="cofactor">
    <cofactor evidence="1 7">
        <name>heme</name>
        <dbReference type="ChEBI" id="CHEBI:30413"/>
    </cofactor>
</comment>
<keyword evidence="5 7" id="KW-0408">Iron</keyword>
<dbReference type="PANTHER" id="PTHR24305">
    <property type="entry name" value="CYTOCHROME P450"/>
    <property type="match status" value="1"/>
</dbReference>
<evidence type="ECO:0000313" key="10">
    <source>
        <dbReference type="EMBL" id="KAF7514186.1"/>
    </source>
</evidence>
<dbReference type="InterPro" id="IPR001128">
    <property type="entry name" value="Cyt_P450"/>
</dbReference>
<dbReference type="GO" id="GO:0044550">
    <property type="term" value="P:secondary metabolite biosynthetic process"/>
    <property type="evidence" value="ECO:0007669"/>
    <property type="project" value="UniProtKB-ARBA"/>
</dbReference>
<gene>
    <name evidence="10" type="ORF">GJ744_004511</name>
</gene>
<dbReference type="GO" id="GO:0004497">
    <property type="term" value="F:monooxygenase activity"/>
    <property type="evidence" value="ECO:0007669"/>
    <property type="project" value="UniProtKB-KW"/>
</dbReference>
<organism evidence="10 11">
    <name type="scientific">Endocarpon pusillum</name>
    <dbReference type="NCBI Taxonomy" id="364733"/>
    <lineage>
        <taxon>Eukaryota</taxon>
        <taxon>Fungi</taxon>
        <taxon>Dikarya</taxon>
        <taxon>Ascomycota</taxon>
        <taxon>Pezizomycotina</taxon>
        <taxon>Eurotiomycetes</taxon>
        <taxon>Chaetothyriomycetidae</taxon>
        <taxon>Verrucariales</taxon>
        <taxon>Verrucariaceae</taxon>
        <taxon>Endocarpon</taxon>
    </lineage>
</organism>
<keyword evidence="7 8" id="KW-0349">Heme</keyword>
<dbReference type="InterPro" id="IPR002401">
    <property type="entry name" value="Cyt_P450_E_grp-I"/>
</dbReference>
<keyword evidence="6 8" id="KW-0503">Monooxygenase</keyword>
<dbReference type="FunFam" id="1.10.630.10:FF:000050">
    <property type="entry name" value="Cytochrome P450 monooxygenase"/>
    <property type="match status" value="1"/>
</dbReference>
<dbReference type="PRINTS" id="PR00385">
    <property type="entry name" value="P450"/>
</dbReference>
<dbReference type="InterPro" id="IPR017972">
    <property type="entry name" value="Cyt_P450_CS"/>
</dbReference>
<feature type="binding site" description="axial binding residue" evidence="7">
    <location>
        <position position="455"/>
    </location>
    <ligand>
        <name>heme</name>
        <dbReference type="ChEBI" id="CHEBI:30413"/>
    </ligand>
    <ligandPart>
        <name>Fe</name>
        <dbReference type="ChEBI" id="CHEBI:18248"/>
    </ligandPart>
</feature>
<keyword evidence="11" id="KW-1185">Reference proteome</keyword>
<dbReference type="Pfam" id="PF00067">
    <property type="entry name" value="p450"/>
    <property type="match status" value="1"/>
</dbReference>
<dbReference type="EMBL" id="JAACFV010000002">
    <property type="protein sequence ID" value="KAF7514186.1"/>
    <property type="molecule type" value="Genomic_DNA"/>
</dbReference>
<reference evidence="10" key="1">
    <citation type="submission" date="2020-02" db="EMBL/GenBank/DDBJ databases">
        <authorList>
            <person name="Palmer J.M."/>
        </authorList>
    </citation>
    <scope>NUCLEOTIDE SEQUENCE</scope>
    <source>
        <strain evidence="10">EPUS1.4</strain>
        <tissue evidence="10">Thallus</tissue>
    </source>
</reference>
<evidence type="ECO:0000256" key="4">
    <source>
        <dbReference type="ARBA" id="ARBA00023002"/>
    </source>
</evidence>
<evidence type="ECO:0008006" key="12">
    <source>
        <dbReference type="Google" id="ProtNLM"/>
    </source>
</evidence>
<keyword evidence="9" id="KW-1133">Transmembrane helix</keyword>
<dbReference type="Proteomes" id="UP000606974">
    <property type="component" value="Unassembled WGS sequence"/>
</dbReference>
<evidence type="ECO:0000256" key="3">
    <source>
        <dbReference type="ARBA" id="ARBA00022723"/>
    </source>
</evidence>
<protein>
    <recommendedName>
        <fullName evidence="12">Pisatin demethylase</fullName>
    </recommendedName>
</protein>
<keyword evidence="9" id="KW-0812">Transmembrane</keyword>
<proteinExistence type="inferred from homology"/>
<evidence type="ECO:0000256" key="9">
    <source>
        <dbReference type="SAM" id="Phobius"/>
    </source>
</evidence>
<feature type="transmembrane region" description="Helical" evidence="9">
    <location>
        <begin position="12"/>
        <end position="34"/>
    </location>
</feature>
<dbReference type="GO" id="GO:0016705">
    <property type="term" value="F:oxidoreductase activity, acting on paired donors, with incorporation or reduction of molecular oxygen"/>
    <property type="evidence" value="ECO:0007669"/>
    <property type="project" value="InterPro"/>
</dbReference>
<dbReference type="PRINTS" id="PR00463">
    <property type="entry name" value="EP450I"/>
</dbReference>
<dbReference type="InterPro" id="IPR036396">
    <property type="entry name" value="Cyt_P450_sf"/>
</dbReference>
<evidence type="ECO:0000256" key="5">
    <source>
        <dbReference type="ARBA" id="ARBA00023004"/>
    </source>
</evidence>
<dbReference type="OrthoDB" id="3934656at2759"/>
<dbReference type="CDD" id="cd11060">
    <property type="entry name" value="CYP57A1-like"/>
    <property type="match status" value="1"/>
</dbReference>
<evidence type="ECO:0000256" key="8">
    <source>
        <dbReference type="RuleBase" id="RU000461"/>
    </source>
</evidence>
<dbReference type="SUPFAM" id="SSF48264">
    <property type="entry name" value="Cytochrome P450"/>
    <property type="match status" value="1"/>
</dbReference>
<comment type="caution">
    <text evidence="10">The sequence shown here is derived from an EMBL/GenBank/DDBJ whole genome shotgun (WGS) entry which is preliminary data.</text>
</comment>
<evidence type="ECO:0000256" key="2">
    <source>
        <dbReference type="ARBA" id="ARBA00010617"/>
    </source>
</evidence>
<keyword evidence="3 7" id="KW-0479">Metal-binding</keyword>
<dbReference type="GO" id="GO:0020037">
    <property type="term" value="F:heme binding"/>
    <property type="evidence" value="ECO:0007669"/>
    <property type="project" value="InterPro"/>
</dbReference>
<sequence length="515" mass="58981">MYLVHFDALSWIISSYWVSILLVATLLLISFYLYKTWAKLRRIPGPFLARFTDFPRFLWVRSGKAHEIHIDLHAKYGKLVRLGPNMVSVGDPSEISNIYRMHTPLLKSNFYHVILPMSKGKVMPGLFATQDEALHRTLKKPIASIYSMTNLVSFEPFVDTTMSVFFEQLDKRFVKTGAVCDWHLWLQYFAFDVVGELTFSRRLGFLERAEDVDGIMKGVWKWFQYTAPVGQMPWLDKLWAKNSFISRLRPARWSPMVEFAIKRQVERLSGVGKDDGLNQRDFLSRFIAAMEKDPSIPKWALPAWTGSNILAGSDTTAIFLRTLFHNLLTHPSTLARLRDELDAAASSGHLSIPTTWKESLGLPYLDACVKEAGRIHPPFGLPLERIVPAGGMTVCGEYLAPGTIVGMNAWVTHRDQETFGKDADVWRPERWLVEGETRKKMESGLLTFGGGHRTCLGKNISYLEIYKVVPTILQVYDIELMKNSQVLKVENRFFVPQRGFQVRLKKRVFEKHSTN</sequence>
<evidence type="ECO:0000313" key="11">
    <source>
        <dbReference type="Proteomes" id="UP000606974"/>
    </source>
</evidence>
<comment type="similarity">
    <text evidence="2 8">Belongs to the cytochrome P450 family.</text>
</comment>
<evidence type="ECO:0000256" key="7">
    <source>
        <dbReference type="PIRSR" id="PIRSR602401-1"/>
    </source>
</evidence>
<dbReference type="InterPro" id="IPR050121">
    <property type="entry name" value="Cytochrome_P450_monoxygenase"/>
</dbReference>
<dbReference type="AlphaFoldDB" id="A0A8H7AW10"/>
<evidence type="ECO:0000256" key="1">
    <source>
        <dbReference type="ARBA" id="ARBA00001971"/>
    </source>
</evidence>
<dbReference type="Gene3D" id="1.10.630.10">
    <property type="entry name" value="Cytochrome P450"/>
    <property type="match status" value="1"/>
</dbReference>
<dbReference type="PANTHER" id="PTHR24305:SF235">
    <property type="entry name" value="CYTOCHROME P450 MONOOXYGENASE APDB-RELATED"/>
    <property type="match status" value="1"/>
</dbReference>
<accession>A0A8H7AW10</accession>